<dbReference type="WBParaSite" id="PTRK_0000486000.1">
    <property type="protein sequence ID" value="PTRK_0000486000.1"/>
    <property type="gene ID" value="PTRK_0000486000"/>
</dbReference>
<reference evidence="3" key="1">
    <citation type="submission" date="2017-02" db="UniProtKB">
        <authorList>
            <consortium name="WormBaseParasite"/>
        </authorList>
    </citation>
    <scope>IDENTIFICATION</scope>
</reference>
<feature type="region of interest" description="Disordered" evidence="1">
    <location>
        <begin position="365"/>
        <end position="391"/>
    </location>
</feature>
<feature type="compositionally biased region" description="Basic and acidic residues" evidence="1">
    <location>
        <begin position="241"/>
        <end position="252"/>
    </location>
</feature>
<feature type="region of interest" description="Disordered" evidence="1">
    <location>
        <begin position="195"/>
        <end position="343"/>
    </location>
</feature>
<proteinExistence type="predicted"/>
<evidence type="ECO:0000313" key="2">
    <source>
        <dbReference type="Proteomes" id="UP000038045"/>
    </source>
</evidence>
<feature type="compositionally biased region" description="Polar residues" evidence="1">
    <location>
        <begin position="141"/>
        <end position="154"/>
    </location>
</feature>
<name>A0A0N4ZBE8_PARTI</name>
<feature type="compositionally biased region" description="Polar residues" evidence="1">
    <location>
        <begin position="208"/>
        <end position="217"/>
    </location>
</feature>
<keyword evidence="2" id="KW-1185">Reference proteome</keyword>
<dbReference type="Proteomes" id="UP000038045">
    <property type="component" value="Unplaced"/>
</dbReference>
<evidence type="ECO:0000256" key="1">
    <source>
        <dbReference type="SAM" id="MobiDB-lite"/>
    </source>
</evidence>
<feature type="compositionally biased region" description="Polar residues" evidence="1">
    <location>
        <begin position="313"/>
        <end position="322"/>
    </location>
</feature>
<evidence type="ECO:0000313" key="3">
    <source>
        <dbReference type="WBParaSite" id="PTRK_0000486000.1"/>
    </source>
</evidence>
<feature type="region of interest" description="Disordered" evidence="1">
    <location>
        <begin position="1"/>
        <end position="26"/>
    </location>
</feature>
<feature type="region of interest" description="Disordered" evidence="1">
    <location>
        <begin position="130"/>
        <end position="180"/>
    </location>
</feature>
<sequence>MTDSRGNYTSSFQQSEEAQPSRDENDGLENLVVHTRDELHCINGEMVNVIEILDSEAEGSVSAVVEVLSSSENRLSTSLDEGYSLPSLNENVYSHTTIEAYDLKEDGCEISSNEIQEIPYIILSSNTSVSSSEHSDVEPNAETSIPQMNLSNTGERNHSHESRREEEQENTVGPANFNRARKTVHTEAISRAAMGYPYSVNRRHTDSNDSGNASAPSSEHPDVEPNAETSIPQMNLSNTSERNHSHESRREEEQENTVGPANSNRARKTVHTEAISRAAMGYPYSVNRRHTDSNDSGNASAPSSEHPDVEPNAETSIPQMNLSNTSESNHSHESRREEEQENMVGPANFNRARMTVHAATMRRTAMGYPYSVKRRHTDRDSDSSSKSSSSS</sequence>
<dbReference type="AlphaFoldDB" id="A0A0N4ZBE8"/>
<feature type="compositionally biased region" description="Polar residues" evidence="1">
    <location>
        <begin position="227"/>
        <end position="239"/>
    </location>
</feature>
<feature type="compositionally biased region" description="Polar residues" evidence="1">
    <location>
        <begin position="294"/>
        <end position="303"/>
    </location>
</feature>
<feature type="compositionally biased region" description="Basic and acidic residues" evidence="1">
    <location>
        <begin position="155"/>
        <end position="166"/>
    </location>
</feature>
<feature type="compositionally biased region" description="Basic and acidic residues" evidence="1">
    <location>
        <begin position="329"/>
        <end position="338"/>
    </location>
</feature>
<organism evidence="2 3">
    <name type="scientific">Parastrongyloides trichosuri</name>
    <name type="common">Possum-specific nematode worm</name>
    <dbReference type="NCBI Taxonomy" id="131310"/>
    <lineage>
        <taxon>Eukaryota</taxon>
        <taxon>Metazoa</taxon>
        <taxon>Ecdysozoa</taxon>
        <taxon>Nematoda</taxon>
        <taxon>Chromadorea</taxon>
        <taxon>Rhabditida</taxon>
        <taxon>Tylenchina</taxon>
        <taxon>Panagrolaimomorpha</taxon>
        <taxon>Strongyloidoidea</taxon>
        <taxon>Strongyloididae</taxon>
        <taxon>Parastrongyloides</taxon>
    </lineage>
</organism>
<protein>
    <submittedName>
        <fullName evidence="3">RNF111_N domain-containing protein</fullName>
    </submittedName>
</protein>
<accession>A0A0N4ZBE8</accession>
<feature type="compositionally biased region" description="Polar residues" evidence="1">
    <location>
        <begin position="1"/>
        <end position="18"/>
    </location>
</feature>